<dbReference type="Pfam" id="PF01326">
    <property type="entry name" value="PPDK_N"/>
    <property type="match status" value="1"/>
</dbReference>
<dbReference type="InterPro" id="IPR002192">
    <property type="entry name" value="PPDK_AMP/ATP-bd"/>
</dbReference>
<dbReference type="GO" id="GO:0016301">
    <property type="term" value="F:kinase activity"/>
    <property type="evidence" value="ECO:0007669"/>
    <property type="project" value="InterPro"/>
</dbReference>
<sequence>MDFTDVLLQVGLFTAAVIFYLIFIKKSPKRRGFYRDPGWNYTLKLILARYAVKRWKSQLIPQQLHETPRLESSEWDSIAFRATSPDGSALLLGIKKISVDTKSIAEVTVFLKLPDGRSYKLVQHPETAVSEWIDIEGGWSAGGLKIQVLEEQQRLRIVFNGLLTGTEDKKTQHAKFNLLWASATSVVRYPEDWSEHLAAETLSLEPWRDGDWPSLLHSCDKGSGSWMQWGAIQGRFQTFDPNGVTEVSEYLRVRGVRERSYGLSSNNIRRSFTLTAATKDGTAVQIRGLSYHKNFTQCISGSIRLPNFMVKSITSTDIIMSDFCENKNGLPNTYTINVSAHDRTLKVIIRLNKDGGKFYSGVHREEQLYHTFNVTIDSEHGTGILELGYENLEDKLESPIPLIPKPTLKWLNKKEVGDVSYCVPFEAAAAACTEYVGGKGASLALLASVQKEQGYRVPPGFCITTKALNKQIEVNYNLKKAISEIEAANENYVEAKFKEKCKNAVDLFLATEIDKSVKDAILSQLDDLRKTASAQNYSSEIRFAVRSSAVGEDSEVLSAAGQNDTVLGCAGDEAVLRAVRACWASMFAFTSVYYRRQNGQSCLCEGGVVVQVMAAARVAGVMFTAHPHQGDPTRILITANYGLGESVVSGSVEPDTIVVRRNSDGTLSIAQIDLGSKTHKIITSKDGVTSENVADIERNKPCLSESEIFKLARLGVSQERLWGAGRDIEWAINDDDVFLLQARPITSLDQWTEEELLHELDTPIMSDDELITFANTGEVLPKPITPLTHDLVIAYLEKGISAMMRTNGDGYDKNMVITHNRCALALYNSVYRRTPKDIDVNIRMLEISIHGHKVADDAIMSTALHRRQPRRTDKIIVLFDMIMALIQSKSRMNNTIKEINVMNLNVDTKNPSELLSKLMSVKGDMFKFMKSHANTSTVSTFTQFIAMTVLLEGRSDFTPDECNEISTLLSSGDVLSAEVPNILAKLVRNLENSGKLAEFREQDPNLAMMWLKNNVPRIYNDVCTFLDQHGHRAIMELDLSAKPWILAQEEFMKLLMNVPASKGDVQQKSNDEVIASLKTPKKANTRKALRWIVPFCHRAVRHREVTKSHLILAVHKLRLAALRLGDLLVQRWFLPNRELVFYFRANEIKQYIETRDPALLKKAMQRHQFYPTWAKLQFAEMNKGWVEPLRVEGPKITSGEVKLKATSVCGGEVIARVCVVKDLSEIDQLQQGDVLVTHSTDIGWSPYFPLLAGIVTELGGLISHGAVIAREYGLPCIVGAMHATEMFSTGETVRLSGTEGFIEKVSIAEVKDESQ</sequence>
<dbReference type="InterPro" id="IPR008279">
    <property type="entry name" value="PEP-util_enz_mobile_dom"/>
</dbReference>
<feature type="domain" description="PEP-utilising enzyme mobile" evidence="3">
    <location>
        <begin position="1230"/>
        <end position="1300"/>
    </location>
</feature>
<evidence type="ECO:0000259" key="4">
    <source>
        <dbReference type="Pfam" id="PF01326"/>
    </source>
</evidence>
<evidence type="ECO:0000256" key="1">
    <source>
        <dbReference type="ARBA" id="ARBA00007837"/>
    </source>
</evidence>
<evidence type="ECO:0000256" key="2">
    <source>
        <dbReference type="SAM" id="Phobius"/>
    </source>
</evidence>
<dbReference type="PANTHER" id="PTHR43615">
    <property type="entry name" value="PHOSPHOENOLPYRUVATE SYNTHASE-RELATED"/>
    <property type="match status" value="1"/>
</dbReference>
<dbReference type="PANTHER" id="PTHR43615:SF1">
    <property type="entry name" value="PPDK_N DOMAIN-CONTAINING PROTEIN"/>
    <property type="match status" value="1"/>
</dbReference>
<evidence type="ECO:0000313" key="5">
    <source>
        <dbReference type="EMBL" id="CAH0724658.1"/>
    </source>
</evidence>
<evidence type="ECO:0008006" key="7">
    <source>
        <dbReference type="Google" id="ProtNLM"/>
    </source>
</evidence>
<comment type="similarity">
    <text evidence="1">Belongs to the PEP-utilizing enzyme family.</text>
</comment>
<dbReference type="Pfam" id="PF00391">
    <property type="entry name" value="PEP-utilizers"/>
    <property type="match status" value="1"/>
</dbReference>
<dbReference type="SUPFAM" id="SSF52009">
    <property type="entry name" value="Phosphohistidine domain"/>
    <property type="match status" value="1"/>
</dbReference>
<proteinExistence type="inferred from homology"/>
<dbReference type="OrthoDB" id="6123450at2759"/>
<gene>
    <name evidence="5" type="ORF">BINO364_LOCUS10340</name>
</gene>
<feature type="domain" description="Pyruvate phosphate dikinase AMP/ATP-binding" evidence="4">
    <location>
        <begin position="434"/>
        <end position="755"/>
    </location>
</feature>
<dbReference type="InterPro" id="IPR036637">
    <property type="entry name" value="Phosphohistidine_dom_sf"/>
</dbReference>
<feature type="non-terminal residue" evidence="5">
    <location>
        <position position="1315"/>
    </location>
</feature>
<name>A0A8J9VM25_9NEOP</name>
<dbReference type="Proteomes" id="UP000838878">
    <property type="component" value="Chromosome 4"/>
</dbReference>
<accession>A0A8J9VM25</accession>
<keyword evidence="6" id="KW-1185">Reference proteome</keyword>
<reference evidence="5" key="1">
    <citation type="submission" date="2021-12" db="EMBL/GenBank/DDBJ databases">
        <authorList>
            <person name="Martin H S."/>
        </authorList>
    </citation>
    <scope>NUCLEOTIDE SEQUENCE</scope>
</reference>
<protein>
    <recommendedName>
        <fullName evidence="7">Phosphoenolpyruvate synthase</fullName>
    </recommendedName>
</protein>
<keyword evidence="2" id="KW-1133">Transmembrane helix</keyword>
<keyword evidence="2" id="KW-0472">Membrane</keyword>
<evidence type="ECO:0000259" key="3">
    <source>
        <dbReference type="Pfam" id="PF00391"/>
    </source>
</evidence>
<organism evidence="5 6">
    <name type="scientific">Brenthis ino</name>
    <name type="common">lesser marbled fritillary</name>
    <dbReference type="NCBI Taxonomy" id="405034"/>
    <lineage>
        <taxon>Eukaryota</taxon>
        <taxon>Metazoa</taxon>
        <taxon>Ecdysozoa</taxon>
        <taxon>Arthropoda</taxon>
        <taxon>Hexapoda</taxon>
        <taxon>Insecta</taxon>
        <taxon>Pterygota</taxon>
        <taxon>Neoptera</taxon>
        <taxon>Endopterygota</taxon>
        <taxon>Lepidoptera</taxon>
        <taxon>Glossata</taxon>
        <taxon>Ditrysia</taxon>
        <taxon>Papilionoidea</taxon>
        <taxon>Nymphalidae</taxon>
        <taxon>Heliconiinae</taxon>
        <taxon>Argynnini</taxon>
        <taxon>Brenthis</taxon>
    </lineage>
</organism>
<dbReference type="InterPro" id="IPR051549">
    <property type="entry name" value="PEP_Utilizing_Enz"/>
</dbReference>
<dbReference type="EMBL" id="OV170224">
    <property type="protein sequence ID" value="CAH0724658.1"/>
    <property type="molecule type" value="Genomic_DNA"/>
</dbReference>
<dbReference type="SUPFAM" id="SSF56059">
    <property type="entry name" value="Glutathione synthetase ATP-binding domain-like"/>
    <property type="match status" value="1"/>
</dbReference>
<dbReference type="Gene3D" id="3.50.30.10">
    <property type="entry name" value="Phosphohistidine domain"/>
    <property type="match status" value="1"/>
</dbReference>
<dbReference type="Gene3D" id="3.30.470.20">
    <property type="entry name" value="ATP-grasp fold, B domain"/>
    <property type="match status" value="1"/>
</dbReference>
<dbReference type="GO" id="GO:0005524">
    <property type="term" value="F:ATP binding"/>
    <property type="evidence" value="ECO:0007669"/>
    <property type="project" value="InterPro"/>
</dbReference>
<evidence type="ECO:0000313" key="6">
    <source>
        <dbReference type="Proteomes" id="UP000838878"/>
    </source>
</evidence>
<dbReference type="InterPro" id="IPR013815">
    <property type="entry name" value="ATP_grasp_subdomain_1"/>
</dbReference>
<feature type="transmembrane region" description="Helical" evidence="2">
    <location>
        <begin position="6"/>
        <end position="24"/>
    </location>
</feature>
<dbReference type="Gene3D" id="3.30.1490.20">
    <property type="entry name" value="ATP-grasp fold, A domain"/>
    <property type="match status" value="1"/>
</dbReference>
<keyword evidence="2" id="KW-0812">Transmembrane</keyword>